<proteinExistence type="predicted"/>
<dbReference type="AlphaFoldDB" id="A0A5N5TEU5"/>
<dbReference type="EMBL" id="SEYY01005106">
    <property type="protein sequence ID" value="KAB7503460.1"/>
    <property type="molecule type" value="Genomic_DNA"/>
</dbReference>
<evidence type="ECO:0000313" key="3">
    <source>
        <dbReference type="Proteomes" id="UP000326759"/>
    </source>
</evidence>
<name>A0A5N5TEU5_9CRUS</name>
<sequence length="313" mass="36998">MSKNNGPDNIERKDIPEYTLRKKYTKRPSHVMKMKLTKPPKDLKLPEDDTRRMWSIVDETHVVIKTWQFEPLPSVNEIFKDSEFESISVEFNLGPHEYDVKTLRELTLLNCEQFSLEFREHWAGPYPKVFEDSNEAKDSEIITNCQPNQSISNLKDEISNTNSNDISNSNSKEFSNSNSDEISNSYSDIFLKPFLEKENLRVKLRVLTGRISPLIIKDLPFLYNLKFLGLRLNYMEYESFVEAVPYFQSLERIHILPQWKFKTDLEVPPIKYVFGDRDHLLLGFRDYKIGQKIVSKMEEEFGKEKISFKYWIK</sequence>
<protein>
    <submittedName>
        <fullName evidence="2">Uncharacterized protein</fullName>
    </submittedName>
</protein>
<gene>
    <name evidence="2" type="ORF">Anas_04476</name>
</gene>
<feature type="compositionally biased region" description="Low complexity" evidence="1">
    <location>
        <begin position="159"/>
        <end position="179"/>
    </location>
</feature>
<reference evidence="2 3" key="1">
    <citation type="journal article" date="2019" name="PLoS Biol.">
        <title>Sex chromosomes control vertical transmission of feminizing Wolbachia symbionts in an isopod.</title>
        <authorList>
            <person name="Becking T."/>
            <person name="Chebbi M.A."/>
            <person name="Giraud I."/>
            <person name="Moumen B."/>
            <person name="Laverre T."/>
            <person name="Caubet Y."/>
            <person name="Peccoud J."/>
            <person name="Gilbert C."/>
            <person name="Cordaux R."/>
        </authorList>
    </citation>
    <scope>NUCLEOTIDE SEQUENCE [LARGE SCALE GENOMIC DNA]</scope>
    <source>
        <strain evidence="2">ANa2</strain>
        <tissue evidence="2">Whole body excluding digestive tract and cuticle</tissue>
    </source>
</reference>
<dbReference type="Proteomes" id="UP000326759">
    <property type="component" value="Unassembled WGS sequence"/>
</dbReference>
<evidence type="ECO:0000256" key="1">
    <source>
        <dbReference type="SAM" id="MobiDB-lite"/>
    </source>
</evidence>
<evidence type="ECO:0000313" key="2">
    <source>
        <dbReference type="EMBL" id="KAB7503460.1"/>
    </source>
</evidence>
<organism evidence="2 3">
    <name type="scientific">Armadillidium nasatum</name>
    <dbReference type="NCBI Taxonomy" id="96803"/>
    <lineage>
        <taxon>Eukaryota</taxon>
        <taxon>Metazoa</taxon>
        <taxon>Ecdysozoa</taxon>
        <taxon>Arthropoda</taxon>
        <taxon>Crustacea</taxon>
        <taxon>Multicrustacea</taxon>
        <taxon>Malacostraca</taxon>
        <taxon>Eumalacostraca</taxon>
        <taxon>Peracarida</taxon>
        <taxon>Isopoda</taxon>
        <taxon>Oniscidea</taxon>
        <taxon>Crinocheta</taxon>
        <taxon>Armadillidiidae</taxon>
        <taxon>Armadillidium</taxon>
    </lineage>
</organism>
<keyword evidence="3" id="KW-1185">Reference proteome</keyword>
<feature type="region of interest" description="Disordered" evidence="1">
    <location>
        <begin position="152"/>
        <end position="179"/>
    </location>
</feature>
<accession>A0A5N5TEU5</accession>
<dbReference type="OrthoDB" id="10330040at2759"/>
<comment type="caution">
    <text evidence="2">The sequence shown here is derived from an EMBL/GenBank/DDBJ whole genome shotgun (WGS) entry which is preliminary data.</text>
</comment>